<accession>A0ABW1JHD8</accession>
<dbReference type="Pfam" id="PF01717">
    <property type="entry name" value="Meth_synt_2"/>
    <property type="match status" value="1"/>
</dbReference>
<protein>
    <submittedName>
        <fullName evidence="2">Methionine synthase</fullName>
    </submittedName>
</protein>
<organism evidence="2 3">
    <name type="scientific">Angustibacter luteus</name>
    <dbReference type="NCBI Taxonomy" id="658456"/>
    <lineage>
        <taxon>Bacteria</taxon>
        <taxon>Bacillati</taxon>
        <taxon>Actinomycetota</taxon>
        <taxon>Actinomycetes</taxon>
        <taxon>Kineosporiales</taxon>
        <taxon>Kineosporiaceae</taxon>
    </lineage>
</organism>
<sequence length="327" mass="34116">MTATGIGSWPGTDVAEALAVVRGELPDLPYLPELPSRGPGADMIGRAAARLVSMPIDLQPGGWRLVDRPGRDQARADAFWREDLDRMAYAFDGYTGPLKVQLAGPWTLASTVWLPRGERAVVDRGATRDLVESMAQTVRELVADVVRLVPGATAVVQLDEPALPAVLEGRVPTASGFGRLRAVAPAEAQQGLTTVLTAAHEAGARTAVHCCAPDVPIALLRDAGAQALALDVTLLGPSGWESVAASVEAGTRLWAGLVPTLGEVPAASELAGRLARWWHDVGLPVVDLADVVVTPTCGLAGASPPGARAALVRSRETARELAERAQG</sequence>
<dbReference type="Proteomes" id="UP001596189">
    <property type="component" value="Unassembled WGS sequence"/>
</dbReference>
<dbReference type="InterPro" id="IPR002629">
    <property type="entry name" value="Met_Synth_C/arc"/>
</dbReference>
<dbReference type="SUPFAM" id="SSF51726">
    <property type="entry name" value="UROD/MetE-like"/>
    <property type="match status" value="1"/>
</dbReference>
<dbReference type="Gene3D" id="3.20.20.210">
    <property type="match status" value="1"/>
</dbReference>
<gene>
    <name evidence="2" type="ORF">ACFQDO_16640</name>
</gene>
<evidence type="ECO:0000313" key="2">
    <source>
        <dbReference type="EMBL" id="MFC6008762.1"/>
    </source>
</evidence>
<evidence type="ECO:0000313" key="3">
    <source>
        <dbReference type="Proteomes" id="UP001596189"/>
    </source>
</evidence>
<dbReference type="EMBL" id="JBHSRD010000006">
    <property type="protein sequence ID" value="MFC6008762.1"/>
    <property type="molecule type" value="Genomic_DNA"/>
</dbReference>
<comment type="caution">
    <text evidence="2">The sequence shown here is derived from an EMBL/GenBank/DDBJ whole genome shotgun (WGS) entry which is preliminary data.</text>
</comment>
<reference evidence="3" key="1">
    <citation type="journal article" date="2019" name="Int. J. Syst. Evol. Microbiol.">
        <title>The Global Catalogue of Microorganisms (GCM) 10K type strain sequencing project: providing services to taxonomists for standard genome sequencing and annotation.</title>
        <authorList>
            <consortium name="The Broad Institute Genomics Platform"/>
            <consortium name="The Broad Institute Genome Sequencing Center for Infectious Disease"/>
            <person name="Wu L."/>
            <person name="Ma J."/>
        </authorList>
    </citation>
    <scope>NUCLEOTIDE SEQUENCE [LARGE SCALE GENOMIC DNA]</scope>
    <source>
        <strain evidence="3">KACC 14249</strain>
    </source>
</reference>
<feature type="domain" description="Cobalamin-independent methionine synthase MetE C-terminal/archaeal" evidence="1">
    <location>
        <begin position="116"/>
        <end position="319"/>
    </location>
</feature>
<evidence type="ECO:0000259" key="1">
    <source>
        <dbReference type="Pfam" id="PF01717"/>
    </source>
</evidence>
<name>A0ABW1JHD8_9ACTN</name>
<dbReference type="RefSeq" id="WP_345714706.1">
    <property type="nucleotide sequence ID" value="NZ_BAABFP010000002.1"/>
</dbReference>
<proteinExistence type="predicted"/>
<dbReference type="InterPro" id="IPR038071">
    <property type="entry name" value="UROD/MetE-like_sf"/>
</dbReference>
<keyword evidence="3" id="KW-1185">Reference proteome</keyword>